<dbReference type="WBParaSite" id="jg2135">
    <property type="protein sequence ID" value="jg2135"/>
    <property type="gene ID" value="jg2135"/>
</dbReference>
<dbReference type="Proteomes" id="UP000887574">
    <property type="component" value="Unplaced"/>
</dbReference>
<name>A0A915DLU5_9BILA</name>
<evidence type="ECO:0000256" key="1">
    <source>
        <dbReference type="SAM" id="Coils"/>
    </source>
</evidence>
<accession>A0A915DLU5</accession>
<feature type="coiled-coil region" evidence="1">
    <location>
        <begin position="48"/>
        <end position="86"/>
    </location>
</feature>
<evidence type="ECO:0000313" key="3">
    <source>
        <dbReference type="WBParaSite" id="jg2135"/>
    </source>
</evidence>
<keyword evidence="2" id="KW-1185">Reference proteome</keyword>
<dbReference type="AlphaFoldDB" id="A0A915DLU5"/>
<sequence length="122" mass="14247">MGGQPTKFSRFYKKLLAKRKAKKIGVFGAAYKLQTGRQDIIDSPSHVVSSYTNELNRMKRQMNDMVANLRQNIDQLENEHKKRLQKCIQKCKSANDRPVLYSKTESLKKWRVKWRNADSGML</sequence>
<proteinExistence type="predicted"/>
<reference evidence="3" key="1">
    <citation type="submission" date="2022-11" db="UniProtKB">
        <authorList>
            <consortium name="WormBaseParasite"/>
        </authorList>
    </citation>
    <scope>IDENTIFICATION</scope>
</reference>
<keyword evidence="1" id="KW-0175">Coiled coil</keyword>
<evidence type="ECO:0000313" key="2">
    <source>
        <dbReference type="Proteomes" id="UP000887574"/>
    </source>
</evidence>
<organism evidence="2 3">
    <name type="scientific">Ditylenchus dipsaci</name>
    <dbReference type="NCBI Taxonomy" id="166011"/>
    <lineage>
        <taxon>Eukaryota</taxon>
        <taxon>Metazoa</taxon>
        <taxon>Ecdysozoa</taxon>
        <taxon>Nematoda</taxon>
        <taxon>Chromadorea</taxon>
        <taxon>Rhabditida</taxon>
        <taxon>Tylenchina</taxon>
        <taxon>Tylenchomorpha</taxon>
        <taxon>Sphaerularioidea</taxon>
        <taxon>Anguinidae</taxon>
        <taxon>Anguininae</taxon>
        <taxon>Ditylenchus</taxon>
    </lineage>
</organism>
<protein>
    <submittedName>
        <fullName evidence="3">Uncharacterized protein</fullName>
    </submittedName>
</protein>